<protein>
    <submittedName>
        <fullName evidence="2">Uncharacterized protein</fullName>
    </submittedName>
</protein>
<comment type="caution">
    <text evidence="2">The sequence shown here is derived from an EMBL/GenBank/DDBJ whole genome shotgun (WGS) entry which is preliminary data.</text>
</comment>
<keyword evidence="1" id="KW-0472">Membrane</keyword>
<dbReference type="AlphaFoldDB" id="A0AAD9SY64"/>
<keyword evidence="3" id="KW-1185">Reference proteome</keyword>
<gene>
    <name evidence="2" type="ORF">QTJ16_005122</name>
</gene>
<dbReference type="Proteomes" id="UP001285354">
    <property type="component" value="Unassembled WGS sequence"/>
</dbReference>
<feature type="transmembrane region" description="Helical" evidence="1">
    <location>
        <begin position="20"/>
        <end position="40"/>
    </location>
</feature>
<keyword evidence="1" id="KW-0812">Transmembrane</keyword>
<dbReference type="EMBL" id="JAUBYV010000007">
    <property type="protein sequence ID" value="KAK2625810.1"/>
    <property type="molecule type" value="Genomic_DNA"/>
</dbReference>
<sequence length="365" mass="40368">MKLDTHNLPSSRASILRRLFLAVLFCCGAYIVFLPLSYILQAMFAHRTTRAVVLEPGEDRECGILQRDVYTTPWPSQPKSSPFCGKRAQLLEALSSGGRHGFDEPFVGKGCTYKWFSTPEICMILERFSAVVFVGDDVAQSVYTAFNILLREDLILGGVRDWMMGDVDQAKCKCDGQFLDIDCLKFAVKSIEEVKNAGRDRKGSPYLCERIPHAYVAVETVPAPPAAQNSFKDLTFGKPNPWQPSPLIFSFGQGSSLDSALSTKAVDEWYTLASASERNVPMLFLSPPAFGLKKAPGTSPHEGNLAVWNYHTSMAPAAKEKHFDVLSMFNLTLQASSVDGERFGTKVALVEAMMVINWLSKLETS</sequence>
<evidence type="ECO:0000313" key="2">
    <source>
        <dbReference type="EMBL" id="KAK2625810.1"/>
    </source>
</evidence>
<reference evidence="2" key="1">
    <citation type="submission" date="2023-06" db="EMBL/GenBank/DDBJ databases">
        <title>Draft genome of Marssonina rosae.</title>
        <authorList>
            <person name="Cheng Q."/>
        </authorList>
    </citation>
    <scope>NUCLEOTIDE SEQUENCE</scope>
    <source>
        <strain evidence="2">R4</strain>
    </source>
</reference>
<accession>A0AAD9SY64</accession>
<evidence type="ECO:0000256" key="1">
    <source>
        <dbReference type="SAM" id="Phobius"/>
    </source>
</evidence>
<organism evidence="2 3">
    <name type="scientific">Diplocarpon rosae</name>
    <dbReference type="NCBI Taxonomy" id="946125"/>
    <lineage>
        <taxon>Eukaryota</taxon>
        <taxon>Fungi</taxon>
        <taxon>Dikarya</taxon>
        <taxon>Ascomycota</taxon>
        <taxon>Pezizomycotina</taxon>
        <taxon>Leotiomycetes</taxon>
        <taxon>Helotiales</taxon>
        <taxon>Drepanopezizaceae</taxon>
        <taxon>Diplocarpon</taxon>
    </lineage>
</organism>
<proteinExistence type="predicted"/>
<evidence type="ECO:0000313" key="3">
    <source>
        <dbReference type="Proteomes" id="UP001285354"/>
    </source>
</evidence>
<name>A0AAD9SY64_9HELO</name>
<keyword evidence="1" id="KW-1133">Transmembrane helix</keyword>